<dbReference type="EMBL" id="JAUSRV010000015">
    <property type="protein sequence ID" value="MDP9974099.1"/>
    <property type="molecule type" value="Genomic_DNA"/>
</dbReference>
<keyword evidence="2" id="KW-0732">Signal</keyword>
<comment type="caution">
    <text evidence="3">The sequence shown here is derived from an EMBL/GenBank/DDBJ whole genome shotgun (WGS) entry which is preliminary data.</text>
</comment>
<evidence type="ECO:0000313" key="4">
    <source>
        <dbReference type="Proteomes" id="UP001224845"/>
    </source>
</evidence>
<dbReference type="RefSeq" id="WP_307596218.1">
    <property type="nucleotide sequence ID" value="NZ_JAUSRV010000015.1"/>
</dbReference>
<evidence type="ECO:0000256" key="2">
    <source>
        <dbReference type="SAM" id="SignalP"/>
    </source>
</evidence>
<evidence type="ECO:0008006" key="5">
    <source>
        <dbReference type="Google" id="ProtNLM"/>
    </source>
</evidence>
<feature type="compositionally biased region" description="Pro residues" evidence="1">
    <location>
        <begin position="76"/>
        <end position="86"/>
    </location>
</feature>
<proteinExistence type="predicted"/>
<feature type="region of interest" description="Disordered" evidence="1">
    <location>
        <begin position="49"/>
        <end position="161"/>
    </location>
</feature>
<evidence type="ECO:0000313" key="3">
    <source>
        <dbReference type="EMBL" id="MDP9974099.1"/>
    </source>
</evidence>
<name>A0AAW8ENT4_VARPD</name>
<dbReference type="Proteomes" id="UP001224845">
    <property type="component" value="Unassembled WGS sequence"/>
</dbReference>
<reference evidence="3" key="1">
    <citation type="submission" date="2023-07" db="EMBL/GenBank/DDBJ databases">
        <title>Sorghum-associated microbial communities from plants grown in Nebraska, USA.</title>
        <authorList>
            <person name="Schachtman D."/>
        </authorList>
    </citation>
    <scope>NUCLEOTIDE SEQUENCE</scope>
    <source>
        <strain evidence="3">DS3315</strain>
    </source>
</reference>
<gene>
    <name evidence="3" type="ORF">J2W39_005362</name>
</gene>
<organism evidence="3 4">
    <name type="scientific">Variovorax paradoxus</name>
    <dbReference type="NCBI Taxonomy" id="34073"/>
    <lineage>
        <taxon>Bacteria</taxon>
        <taxon>Pseudomonadati</taxon>
        <taxon>Pseudomonadota</taxon>
        <taxon>Betaproteobacteria</taxon>
        <taxon>Burkholderiales</taxon>
        <taxon>Comamonadaceae</taxon>
        <taxon>Variovorax</taxon>
    </lineage>
</organism>
<protein>
    <recommendedName>
        <fullName evidence="5">DUF4124 domain-containing protein</fullName>
    </recommendedName>
</protein>
<dbReference type="AlphaFoldDB" id="A0AAW8ENT4"/>
<accession>A0AAW8ENT4</accession>
<feature type="compositionally biased region" description="Pro residues" evidence="1">
    <location>
        <begin position="130"/>
        <end position="147"/>
    </location>
</feature>
<evidence type="ECO:0000256" key="1">
    <source>
        <dbReference type="SAM" id="MobiDB-lite"/>
    </source>
</evidence>
<sequence length="161" mass="16865">MRTSVLFIPVFFFGAAPAATGAQAAEVVRCTDAGGGIVYTDGPCPAGSRLSRQVPITEPLTVTPSASPEEARRPAYTPPPPPPPPAASNAPQGPAIIPRNVGEPQRPAPESPPVYSWGPDPYYDPGRPIVRPPRPPRPQDPGPPPGQRPCQNLAGIKRSNC</sequence>
<feature type="chain" id="PRO_5043936564" description="DUF4124 domain-containing protein" evidence="2">
    <location>
        <begin position="25"/>
        <end position="161"/>
    </location>
</feature>
<feature type="signal peptide" evidence="2">
    <location>
        <begin position="1"/>
        <end position="24"/>
    </location>
</feature>